<dbReference type="AlphaFoldDB" id="A0A2T3YR56"/>
<sequence>MSITSSQATSVVTGAFLAGSMMALSFLAVPVFLETTTDAKQLLFQWVRMYHYGHQIMPTMAISTFLLHLYTCYERSKAQKSWAIFGLASAATIIMLPFTWFVMAPTNNQLFLLESASKTGPSVAGIAEVKALVVRWAWMHVWRSMMPLTGVVLATLGTFSSVAL</sequence>
<feature type="transmembrane region" description="Helical" evidence="8">
    <location>
        <begin position="52"/>
        <end position="70"/>
    </location>
</feature>
<evidence type="ECO:0000256" key="3">
    <source>
        <dbReference type="ARBA" id="ARBA00022989"/>
    </source>
</evidence>
<keyword evidence="2 8" id="KW-0812">Transmembrane</keyword>
<evidence type="ECO:0000256" key="2">
    <source>
        <dbReference type="ARBA" id="ARBA00022692"/>
    </source>
</evidence>
<evidence type="ECO:0000256" key="1">
    <source>
        <dbReference type="ARBA" id="ARBA00004141"/>
    </source>
</evidence>
<dbReference type="InterPro" id="IPR013901">
    <property type="entry name" value="Anthrone_oxy"/>
</dbReference>
<feature type="transmembrane region" description="Helical" evidence="8">
    <location>
        <begin position="12"/>
        <end position="32"/>
    </location>
</feature>
<comment type="similarity">
    <text evidence="7">Belongs to the anthrone oxygenase family.</text>
</comment>
<evidence type="ECO:0008006" key="11">
    <source>
        <dbReference type="Google" id="ProtNLM"/>
    </source>
</evidence>
<evidence type="ECO:0000313" key="9">
    <source>
        <dbReference type="EMBL" id="PTB35060.1"/>
    </source>
</evidence>
<protein>
    <recommendedName>
        <fullName evidence="11">DUF1772 domain-containing protein</fullName>
    </recommendedName>
</protein>
<dbReference type="PANTHER" id="PTHR35042:SF3">
    <property type="entry name" value="ANTHRONE OXYGENASE-RELATED"/>
    <property type="match status" value="1"/>
</dbReference>
<comment type="subcellular location">
    <subcellularLocation>
        <location evidence="1">Membrane</location>
        <topology evidence="1">Multi-pass membrane protein</topology>
    </subcellularLocation>
</comment>
<dbReference type="STRING" id="1042311.A0A2T3YR56"/>
<reference evidence="9 10" key="1">
    <citation type="submission" date="2016-07" db="EMBL/GenBank/DDBJ databases">
        <title>Multiple horizontal gene transfer events from other fungi enriched the ability of initially mycotrophic Trichoderma (Ascomycota) to feed on dead plant biomass.</title>
        <authorList>
            <consortium name="DOE Joint Genome Institute"/>
            <person name="Aerts A."/>
            <person name="Atanasova L."/>
            <person name="Chenthamara K."/>
            <person name="Zhang J."/>
            <person name="Grujic M."/>
            <person name="Henrissat B."/>
            <person name="Kuo A."/>
            <person name="Salamov A."/>
            <person name="Lipzen A."/>
            <person name="Labutti K."/>
            <person name="Barry K."/>
            <person name="Miao Y."/>
            <person name="Rahimi M.J."/>
            <person name="Shen Q."/>
            <person name="Grigoriev I.V."/>
            <person name="Kubicek C.P."/>
            <person name="Druzhinina I.S."/>
        </authorList>
    </citation>
    <scope>NUCLEOTIDE SEQUENCE [LARGE SCALE GENOMIC DNA]</scope>
    <source>
        <strain evidence="9 10">CBS 433.97</strain>
    </source>
</reference>
<evidence type="ECO:0000256" key="4">
    <source>
        <dbReference type="ARBA" id="ARBA00023002"/>
    </source>
</evidence>
<keyword evidence="6 8" id="KW-0472">Membrane</keyword>
<dbReference type="GO" id="GO:0004497">
    <property type="term" value="F:monooxygenase activity"/>
    <property type="evidence" value="ECO:0007669"/>
    <property type="project" value="UniProtKB-KW"/>
</dbReference>
<gene>
    <name evidence="9" type="ORF">M441DRAFT_180160</name>
</gene>
<keyword evidence="5" id="KW-0503">Monooxygenase</keyword>
<keyword evidence="3 8" id="KW-1133">Transmembrane helix</keyword>
<feature type="transmembrane region" description="Helical" evidence="8">
    <location>
        <begin position="82"/>
        <end position="103"/>
    </location>
</feature>
<dbReference type="OrthoDB" id="5954308at2759"/>
<dbReference type="GO" id="GO:0016020">
    <property type="term" value="C:membrane"/>
    <property type="evidence" value="ECO:0007669"/>
    <property type="project" value="UniProtKB-SubCell"/>
</dbReference>
<evidence type="ECO:0000256" key="8">
    <source>
        <dbReference type="SAM" id="Phobius"/>
    </source>
</evidence>
<evidence type="ECO:0000256" key="7">
    <source>
        <dbReference type="ARBA" id="ARBA00034313"/>
    </source>
</evidence>
<proteinExistence type="inferred from homology"/>
<name>A0A2T3YR56_TRIA4</name>
<dbReference type="Pfam" id="PF08592">
    <property type="entry name" value="Anthrone_oxy"/>
    <property type="match status" value="1"/>
</dbReference>
<dbReference type="PANTHER" id="PTHR35042">
    <property type="entry name" value="ANTHRONE OXYGENASE ENCC"/>
    <property type="match status" value="1"/>
</dbReference>
<evidence type="ECO:0000256" key="5">
    <source>
        <dbReference type="ARBA" id="ARBA00023033"/>
    </source>
</evidence>
<evidence type="ECO:0000313" key="10">
    <source>
        <dbReference type="Proteomes" id="UP000240493"/>
    </source>
</evidence>
<evidence type="ECO:0000256" key="6">
    <source>
        <dbReference type="ARBA" id="ARBA00023136"/>
    </source>
</evidence>
<keyword evidence="10" id="KW-1185">Reference proteome</keyword>
<organism evidence="9 10">
    <name type="scientific">Trichoderma asperellum (strain ATCC 204424 / CBS 433.97 / NBRC 101777)</name>
    <dbReference type="NCBI Taxonomy" id="1042311"/>
    <lineage>
        <taxon>Eukaryota</taxon>
        <taxon>Fungi</taxon>
        <taxon>Dikarya</taxon>
        <taxon>Ascomycota</taxon>
        <taxon>Pezizomycotina</taxon>
        <taxon>Sordariomycetes</taxon>
        <taxon>Hypocreomycetidae</taxon>
        <taxon>Hypocreales</taxon>
        <taxon>Hypocreaceae</taxon>
        <taxon>Trichoderma</taxon>
    </lineage>
</organism>
<dbReference type="EMBL" id="KZ679282">
    <property type="protein sequence ID" value="PTB35060.1"/>
    <property type="molecule type" value="Genomic_DNA"/>
</dbReference>
<dbReference type="Proteomes" id="UP000240493">
    <property type="component" value="Unassembled WGS sequence"/>
</dbReference>
<feature type="transmembrane region" description="Helical" evidence="8">
    <location>
        <begin position="145"/>
        <end position="163"/>
    </location>
</feature>
<keyword evidence="4" id="KW-0560">Oxidoreductase</keyword>
<accession>A0A2T3YR56</accession>